<proteinExistence type="predicted"/>
<protein>
    <submittedName>
        <fullName evidence="1">Uncharacterized protein</fullName>
    </submittedName>
</protein>
<accession>A0A2P2NKN8</accession>
<organism evidence="1">
    <name type="scientific">Rhizophora mucronata</name>
    <name type="common">Asiatic mangrove</name>
    <dbReference type="NCBI Taxonomy" id="61149"/>
    <lineage>
        <taxon>Eukaryota</taxon>
        <taxon>Viridiplantae</taxon>
        <taxon>Streptophyta</taxon>
        <taxon>Embryophyta</taxon>
        <taxon>Tracheophyta</taxon>
        <taxon>Spermatophyta</taxon>
        <taxon>Magnoliopsida</taxon>
        <taxon>eudicotyledons</taxon>
        <taxon>Gunneridae</taxon>
        <taxon>Pentapetalae</taxon>
        <taxon>rosids</taxon>
        <taxon>fabids</taxon>
        <taxon>Malpighiales</taxon>
        <taxon>Rhizophoraceae</taxon>
        <taxon>Rhizophora</taxon>
    </lineage>
</organism>
<dbReference type="EMBL" id="GGEC01062552">
    <property type="protein sequence ID" value="MBX43036.1"/>
    <property type="molecule type" value="Transcribed_RNA"/>
</dbReference>
<reference evidence="1" key="1">
    <citation type="submission" date="2018-02" db="EMBL/GenBank/DDBJ databases">
        <title>Rhizophora mucronata_Transcriptome.</title>
        <authorList>
            <person name="Meera S.P."/>
            <person name="Sreeshan A."/>
            <person name="Augustine A."/>
        </authorList>
    </citation>
    <scope>NUCLEOTIDE SEQUENCE</scope>
    <source>
        <tissue evidence="1">Leaf</tissue>
    </source>
</reference>
<dbReference type="AlphaFoldDB" id="A0A2P2NKN8"/>
<name>A0A2P2NKN8_RHIMU</name>
<sequence>MAILRMDYRKKAGSKN</sequence>
<evidence type="ECO:0000313" key="1">
    <source>
        <dbReference type="EMBL" id="MBX43036.1"/>
    </source>
</evidence>